<dbReference type="InterPro" id="IPR010852">
    <property type="entry name" value="ABATE"/>
</dbReference>
<evidence type="ECO:0000313" key="3">
    <source>
        <dbReference type="Proteomes" id="UP000487268"/>
    </source>
</evidence>
<dbReference type="PANTHER" id="PTHR35525:SF3">
    <property type="entry name" value="BLL6575 PROTEIN"/>
    <property type="match status" value="1"/>
</dbReference>
<evidence type="ECO:0000259" key="1">
    <source>
        <dbReference type="Pfam" id="PF11706"/>
    </source>
</evidence>
<dbReference type="Proteomes" id="UP000487268">
    <property type="component" value="Unassembled WGS sequence"/>
</dbReference>
<keyword evidence="3" id="KW-1185">Reference proteome</keyword>
<gene>
    <name evidence="2" type="ORF">ACRB68_35050</name>
</gene>
<dbReference type="EMBL" id="WEGH01000002">
    <property type="protein sequence ID" value="MQY05430.1"/>
    <property type="molecule type" value="Genomic_DNA"/>
</dbReference>
<dbReference type="Pfam" id="PF11706">
    <property type="entry name" value="zf-CGNR"/>
    <property type="match status" value="1"/>
</dbReference>
<organism evidence="2 3">
    <name type="scientific">Actinomadura macrotermitis</name>
    <dbReference type="NCBI Taxonomy" id="2585200"/>
    <lineage>
        <taxon>Bacteria</taxon>
        <taxon>Bacillati</taxon>
        <taxon>Actinomycetota</taxon>
        <taxon>Actinomycetes</taxon>
        <taxon>Streptosporangiales</taxon>
        <taxon>Thermomonosporaceae</taxon>
        <taxon>Actinomadura</taxon>
    </lineage>
</organism>
<dbReference type="InterPro" id="IPR021005">
    <property type="entry name" value="Znf_CGNR"/>
</dbReference>
<dbReference type="SUPFAM" id="SSF160904">
    <property type="entry name" value="Jann2411-like"/>
    <property type="match status" value="1"/>
</dbReference>
<accession>A0A7K0BW77</accession>
<dbReference type="InterPro" id="IPR023286">
    <property type="entry name" value="ABATE_dom_sf"/>
</dbReference>
<dbReference type="OrthoDB" id="123307at2"/>
<comment type="caution">
    <text evidence="2">The sequence shown here is derived from an EMBL/GenBank/DDBJ whole genome shotgun (WGS) entry which is preliminary data.</text>
</comment>
<dbReference type="PANTHER" id="PTHR35525">
    <property type="entry name" value="BLL6575 PROTEIN"/>
    <property type="match status" value="1"/>
</dbReference>
<protein>
    <recommendedName>
        <fullName evidence="1">Zinc finger CGNR domain-containing protein</fullName>
    </recommendedName>
</protein>
<dbReference type="RefSeq" id="WP_153533478.1">
    <property type="nucleotide sequence ID" value="NZ_WEGH01000002.1"/>
</dbReference>
<proteinExistence type="predicted"/>
<dbReference type="AlphaFoldDB" id="A0A7K0BW77"/>
<feature type="domain" description="Zinc finger CGNR" evidence="1">
    <location>
        <begin position="140"/>
        <end position="181"/>
    </location>
</feature>
<reference evidence="2 3" key="1">
    <citation type="submission" date="2019-10" db="EMBL/GenBank/DDBJ databases">
        <title>Actinomadura rubteroloni sp. nov. and Actinomadura macrotermitis sp. nov., isolated from the gut of fungus growing-termite Macrotermes natalensis.</title>
        <authorList>
            <person name="Benndorf R."/>
            <person name="Martin K."/>
            <person name="Kuefner M."/>
            <person name="De Beer W."/>
            <person name="Kaster A.-K."/>
            <person name="Vollmers J."/>
            <person name="Poulsen M."/>
            <person name="Beemelmanns C."/>
        </authorList>
    </citation>
    <scope>NUCLEOTIDE SEQUENCE [LARGE SCALE GENOMIC DNA]</scope>
    <source>
        <strain evidence="2 3">RB68</strain>
    </source>
</reference>
<name>A0A7K0BW77_9ACTN</name>
<dbReference type="Gene3D" id="1.10.3300.10">
    <property type="entry name" value="Jann2411-like domain"/>
    <property type="match status" value="1"/>
</dbReference>
<evidence type="ECO:0000313" key="2">
    <source>
        <dbReference type="EMBL" id="MQY05430.1"/>
    </source>
</evidence>
<dbReference type="Pfam" id="PF07336">
    <property type="entry name" value="ABATE"/>
    <property type="match status" value="1"/>
</dbReference>
<sequence length="183" mass="19915">MAKLDWFLDGHPAIDLVNTVRRRKIEPVDLIATPGELAGWLAAAGLCARPAEVTQAHLRKIARLREAVHALVSPDGHPEITEADIAVINRCARQYTEPVLALAADRVTVTVPTTDTATQAIATIARLAIALVAGRARGHVKICGATDCGIRFLDTSPKRNRQWCSMAVCGNRAKAQRHYSRNR</sequence>